<feature type="compositionally biased region" description="Gly residues" evidence="1">
    <location>
        <begin position="24"/>
        <end position="42"/>
    </location>
</feature>
<name>A0ABU0AL01_9BACI</name>
<dbReference type="RefSeq" id="WP_307477259.1">
    <property type="nucleotide sequence ID" value="NZ_JAUSUB010000018.1"/>
</dbReference>
<dbReference type="EMBL" id="JAUSUB010000018">
    <property type="protein sequence ID" value="MDQ0271943.1"/>
    <property type="molecule type" value="Genomic_DNA"/>
</dbReference>
<keyword evidence="3" id="KW-1185">Reference proteome</keyword>
<accession>A0ABU0AL01</accession>
<organism evidence="2 3">
    <name type="scientific">Cytobacillus purgationiresistens</name>
    <dbReference type="NCBI Taxonomy" id="863449"/>
    <lineage>
        <taxon>Bacteria</taxon>
        <taxon>Bacillati</taxon>
        <taxon>Bacillota</taxon>
        <taxon>Bacilli</taxon>
        <taxon>Bacillales</taxon>
        <taxon>Bacillaceae</taxon>
        <taxon>Cytobacillus</taxon>
    </lineage>
</organism>
<protein>
    <submittedName>
        <fullName evidence="2">Uncharacterized protein</fullName>
    </submittedName>
</protein>
<evidence type="ECO:0000256" key="1">
    <source>
        <dbReference type="SAM" id="MobiDB-lite"/>
    </source>
</evidence>
<gene>
    <name evidence="2" type="ORF">J2S17_003831</name>
</gene>
<reference evidence="2 3" key="1">
    <citation type="submission" date="2023-07" db="EMBL/GenBank/DDBJ databases">
        <title>Genomic Encyclopedia of Type Strains, Phase IV (KMG-IV): sequencing the most valuable type-strain genomes for metagenomic binning, comparative biology and taxonomic classification.</title>
        <authorList>
            <person name="Goeker M."/>
        </authorList>
    </citation>
    <scope>NUCLEOTIDE SEQUENCE [LARGE SCALE GENOMIC DNA]</scope>
    <source>
        <strain evidence="2 3">DSM 23494</strain>
    </source>
</reference>
<feature type="region of interest" description="Disordered" evidence="1">
    <location>
        <begin position="1"/>
        <end position="62"/>
    </location>
</feature>
<sequence length="62" mass="5998">MGLLDLNINESIISPQVIRPDPGPGSGKGGGNLGTGTLGCGTPGSSCAGPPVHQKGIGSENE</sequence>
<dbReference type="Proteomes" id="UP001238088">
    <property type="component" value="Unassembled WGS sequence"/>
</dbReference>
<evidence type="ECO:0000313" key="2">
    <source>
        <dbReference type="EMBL" id="MDQ0271943.1"/>
    </source>
</evidence>
<evidence type="ECO:0000313" key="3">
    <source>
        <dbReference type="Proteomes" id="UP001238088"/>
    </source>
</evidence>
<proteinExistence type="predicted"/>
<comment type="caution">
    <text evidence="2">The sequence shown here is derived from an EMBL/GenBank/DDBJ whole genome shotgun (WGS) entry which is preliminary data.</text>
</comment>